<dbReference type="Pfam" id="PF06337">
    <property type="entry name" value="DUSP"/>
    <property type="match status" value="1"/>
</dbReference>
<feature type="compositionally biased region" description="Polar residues" evidence="1">
    <location>
        <begin position="131"/>
        <end position="144"/>
    </location>
</feature>
<protein>
    <recommendedName>
        <fullName evidence="2">DUSP domain-containing protein</fullName>
    </recommendedName>
</protein>
<dbReference type="AlphaFoldDB" id="A0A7R9IRG8"/>
<feature type="domain" description="DUSP" evidence="2">
    <location>
        <begin position="27"/>
        <end position="129"/>
    </location>
</feature>
<dbReference type="SMART" id="SM00695">
    <property type="entry name" value="DUSP"/>
    <property type="match status" value="1"/>
</dbReference>
<dbReference type="InterPro" id="IPR035927">
    <property type="entry name" value="DUSP-like_sf"/>
</dbReference>
<dbReference type="SUPFAM" id="SSF143791">
    <property type="entry name" value="DUSP-like"/>
    <property type="match status" value="1"/>
</dbReference>
<name>A0A7R9IRG8_9NEOP</name>
<dbReference type="EMBL" id="OE007486">
    <property type="protein sequence ID" value="CAD7463205.1"/>
    <property type="molecule type" value="Genomic_DNA"/>
</dbReference>
<organism evidence="3">
    <name type="scientific">Timema tahoe</name>
    <dbReference type="NCBI Taxonomy" id="61484"/>
    <lineage>
        <taxon>Eukaryota</taxon>
        <taxon>Metazoa</taxon>
        <taxon>Ecdysozoa</taxon>
        <taxon>Arthropoda</taxon>
        <taxon>Hexapoda</taxon>
        <taxon>Insecta</taxon>
        <taxon>Pterygota</taxon>
        <taxon>Neoptera</taxon>
        <taxon>Polyneoptera</taxon>
        <taxon>Phasmatodea</taxon>
        <taxon>Timematodea</taxon>
        <taxon>Timematoidea</taxon>
        <taxon>Timematidae</taxon>
        <taxon>Timema</taxon>
    </lineage>
</organism>
<reference evidence="3" key="1">
    <citation type="submission" date="2020-11" db="EMBL/GenBank/DDBJ databases">
        <authorList>
            <person name="Tran Van P."/>
        </authorList>
    </citation>
    <scope>NUCLEOTIDE SEQUENCE</scope>
</reference>
<sequence length="172" mass="19310">MSGESPYNTHVQLRTEELKWNRRRVLRRKGKGTEVLPCNVKDTTTGLVEENPPVIYAIAMSWFRQWQCFVRGKELEPPGAIDNCSIITSKNGQMVLKMGSDYAQLSEELWHFFHGVYGGGPELMLRPASTRGVSSNPSTPSQGIKPTPTPMTDAPKELVHVQKARSTENINR</sequence>
<accession>A0A7R9IRG8</accession>
<evidence type="ECO:0000259" key="2">
    <source>
        <dbReference type="PROSITE" id="PS51283"/>
    </source>
</evidence>
<evidence type="ECO:0000313" key="3">
    <source>
        <dbReference type="EMBL" id="CAD7463205.1"/>
    </source>
</evidence>
<gene>
    <name evidence="3" type="ORF">TTEB3V08_LOCUS11091</name>
</gene>
<feature type="region of interest" description="Disordered" evidence="1">
    <location>
        <begin position="127"/>
        <end position="156"/>
    </location>
</feature>
<dbReference type="PROSITE" id="PS51283">
    <property type="entry name" value="DUSP"/>
    <property type="match status" value="1"/>
</dbReference>
<proteinExistence type="predicted"/>
<dbReference type="InterPro" id="IPR006615">
    <property type="entry name" value="Pept_C19_DUSP"/>
</dbReference>
<dbReference type="Gene3D" id="3.30.2230.10">
    <property type="entry name" value="DUSP-like"/>
    <property type="match status" value="1"/>
</dbReference>
<evidence type="ECO:0000256" key="1">
    <source>
        <dbReference type="SAM" id="MobiDB-lite"/>
    </source>
</evidence>
<dbReference type="GO" id="GO:0004843">
    <property type="term" value="F:cysteine-type deubiquitinase activity"/>
    <property type="evidence" value="ECO:0007669"/>
    <property type="project" value="InterPro"/>
</dbReference>